<dbReference type="PANTHER" id="PTHR47968:SF75">
    <property type="entry name" value="CENTROMERE-ASSOCIATED PROTEIN E"/>
    <property type="match status" value="1"/>
</dbReference>
<dbReference type="OrthoDB" id="3176171at2759"/>
<dbReference type="Gene3D" id="3.40.850.10">
    <property type="entry name" value="Kinesin motor domain"/>
    <property type="match status" value="1"/>
</dbReference>
<dbReference type="InterPro" id="IPR027640">
    <property type="entry name" value="Kinesin-like_fam"/>
</dbReference>
<feature type="coiled-coil region" evidence="6">
    <location>
        <begin position="913"/>
        <end position="947"/>
    </location>
</feature>
<feature type="compositionally biased region" description="Basic and acidic residues" evidence="7">
    <location>
        <begin position="771"/>
        <end position="793"/>
    </location>
</feature>
<dbReference type="InterPro" id="IPR019821">
    <property type="entry name" value="Kinesin_motor_CS"/>
</dbReference>
<proteinExistence type="inferred from homology"/>
<organism evidence="9 10">
    <name type="scientific">Tetracentron sinense</name>
    <name type="common">Spur-leaf</name>
    <dbReference type="NCBI Taxonomy" id="13715"/>
    <lineage>
        <taxon>Eukaryota</taxon>
        <taxon>Viridiplantae</taxon>
        <taxon>Streptophyta</taxon>
        <taxon>Embryophyta</taxon>
        <taxon>Tracheophyta</taxon>
        <taxon>Spermatophyta</taxon>
        <taxon>Magnoliopsida</taxon>
        <taxon>Trochodendrales</taxon>
        <taxon>Trochodendraceae</taxon>
        <taxon>Tetracentron</taxon>
    </lineage>
</organism>
<keyword evidence="1" id="KW-0547">Nucleotide-binding</keyword>
<dbReference type="PRINTS" id="PR00380">
    <property type="entry name" value="KINESINHEAVY"/>
</dbReference>
<dbReference type="PROSITE" id="PS50067">
    <property type="entry name" value="KINESIN_MOTOR_2"/>
    <property type="match status" value="1"/>
</dbReference>
<feature type="coiled-coil region" evidence="6">
    <location>
        <begin position="665"/>
        <end position="757"/>
    </location>
</feature>
<dbReference type="Pfam" id="PF00225">
    <property type="entry name" value="Kinesin"/>
    <property type="match status" value="1"/>
</dbReference>
<dbReference type="OMA" id="CESSIKH"/>
<comment type="similarity">
    <text evidence="5">Belongs to the TRAFAC class myosin-kinesin ATPase superfamily. Kinesin family.</text>
</comment>
<reference evidence="9 10" key="1">
    <citation type="submission" date="2020-04" db="EMBL/GenBank/DDBJ databases">
        <title>Plant Genome Project.</title>
        <authorList>
            <person name="Zhang R.-G."/>
        </authorList>
    </citation>
    <scope>NUCLEOTIDE SEQUENCE [LARGE SCALE GENOMIC DNA]</scope>
    <source>
        <strain evidence="9">YNK0</strain>
        <tissue evidence="9">Leaf</tissue>
    </source>
</reference>
<keyword evidence="2" id="KW-0067">ATP-binding</keyword>
<evidence type="ECO:0000256" key="6">
    <source>
        <dbReference type="SAM" id="Coils"/>
    </source>
</evidence>
<protein>
    <recommendedName>
        <fullName evidence="8">Kinesin motor domain-containing protein</fullName>
    </recommendedName>
</protein>
<dbReference type="GO" id="GO:0008017">
    <property type="term" value="F:microtubule binding"/>
    <property type="evidence" value="ECO:0007669"/>
    <property type="project" value="InterPro"/>
</dbReference>
<evidence type="ECO:0000256" key="2">
    <source>
        <dbReference type="ARBA" id="ARBA00022840"/>
    </source>
</evidence>
<evidence type="ECO:0000256" key="4">
    <source>
        <dbReference type="ARBA" id="ARBA00023175"/>
    </source>
</evidence>
<comment type="caution">
    <text evidence="9">The sequence shown here is derived from an EMBL/GenBank/DDBJ whole genome shotgun (WGS) entry which is preliminary data.</text>
</comment>
<evidence type="ECO:0000256" key="3">
    <source>
        <dbReference type="ARBA" id="ARBA00023054"/>
    </source>
</evidence>
<evidence type="ECO:0000256" key="1">
    <source>
        <dbReference type="ARBA" id="ARBA00022741"/>
    </source>
</evidence>
<evidence type="ECO:0000256" key="7">
    <source>
        <dbReference type="SAM" id="MobiDB-lite"/>
    </source>
</evidence>
<evidence type="ECO:0000259" key="8">
    <source>
        <dbReference type="PROSITE" id="PS50067"/>
    </source>
</evidence>
<dbReference type="GO" id="GO:0007018">
    <property type="term" value="P:microtubule-based movement"/>
    <property type="evidence" value="ECO:0007669"/>
    <property type="project" value="InterPro"/>
</dbReference>
<keyword evidence="3 6" id="KW-0175">Coiled coil</keyword>
<keyword evidence="4" id="KW-0505">Motor protein</keyword>
<feature type="coiled-coil region" evidence="6">
    <location>
        <begin position="987"/>
        <end position="1090"/>
    </location>
</feature>
<feature type="coiled-coil region" evidence="6">
    <location>
        <begin position="266"/>
        <end position="327"/>
    </location>
</feature>
<dbReference type="InterPro" id="IPR001752">
    <property type="entry name" value="Kinesin_motor_dom"/>
</dbReference>
<dbReference type="InterPro" id="IPR036961">
    <property type="entry name" value="Kinesin_motor_dom_sf"/>
</dbReference>
<feature type="coiled-coil region" evidence="6">
    <location>
        <begin position="479"/>
        <end position="549"/>
    </location>
</feature>
<feature type="domain" description="Kinesin motor" evidence="8">
    <location>
        <begin position="1"/>
        <end position="286"/>
    </location>
</feature>
<dbReference type="InterPro" id="IPR027417">
    <property type="entry name" value="P-loop_NTPase"/>
</dbReference>
<evidence type="ECO:0000313" key="9">
    <source>
        <dbReference type="EMBL" id="KAF8403637.1"/>
    </source>
</evidence>
<dbReference type="GO" id="GO:0003777">
    <property type="term" value="F:microtubule motor activity"/>
    <property type="evidence" value="ECO:0007669"/>
    <property type="project" value="InterPro"/>
</dbReference>
<dbReference type="EMBL" id="JABCRI010000007">
    <property type="protein sequence ID" value="KAF8403637.1"/>
    <property type="molecule type" value="Genomic_DNA"/>
</dbReference>
<feature type="region of interest" description="Disordered" evidence="7">
    <location>
        <begin position="771"/>
        <end position="797"/>
    </location>
</feature>
<dbReference type="SUPFAM" id="SSF52540">
    <property type="entry name" value="P-loop containing nucleoside triphosphate hydrolases"/>
    <property type="match status" value="1"/>
</dbReference>
<dbReference type="PANTHER" id="PTHR47968">
    <property type="entry name" value="CENTROMERE PROTEIN E"/>
    <property type="match status" value="1"/>
</dbReference>
<sequence>MASKKTEMEIAVFRVGIITGRKVETVDFRGRWNAVDDVGYVIDGDLVGGGETVVVIGRRRRNVVGDVDGIRLDVDREFLLRMSYMEIYNEEINDLLAPEHRKLQIHESLERGIFVAGLREEIVASPEQVLDFMEFGESHRHIGETNMNIYSSRSHTIFRMIIESRDKTEDGDGGSSCDAVRVSVLNLVDLAGSERAAKTGAEGVRLKEGSHINKSLMTLGTVIKKLSEDAESQGGHVPYRDSKLTRILQPALGGNANTAIICNITLAQILTDAALLKRQKKEIEELRAKLQSELERERIALELQEEKKAQEQRERRLQEQAKKIANLSSMVLYSNRDEKHNHYKKVSSAQLKASAGKPTRPERDTGLPLPFEKLVNENEVGVDDLTCITDNIGNNASLDCTLPDAHALLHVNNELVEQAENEDLLLKFETQTANDIEIQCITNTLAETELLSDVKYIGSSTCQLSGNTFHGDRNLSLRESEAILVIKQLQEQIKMLEMEKSSIQQNLDSVVELATEQNISSKEKYEELYQELLDARKEAKVACEQLASEASVRTIGEENVDSLIELSLEIQEIVLEVQSSRNHSESISSVVDELFQCFSPVSQLFLELKSFMCQNSVQLQAIISNHEKIHSCMRKKVLEVESDKSDLHNQSVDLRKQIDEFRVGVQKSEKALMELSQQQDFEKAEFLSKIRNLEKELSSLSSCSLAREKENLRKDLEKTKIKLKETEFKLKNTIQDKTKLEGERAYAEREIKQLHGQKTLLQRDISKRDSLAGRRRDSVADRRRESKAFDTNKGKGHIGSVEQTLQGDYKKLEVLAFELETTVASLEEDLIAANIEKEEALCRNEILASELEAMSNKLNMSTSELEILQEEVSSLNLTDAILELEEEKAIWSAKEKASVEAIAEKTKLSSAEIMLLSKEMSEVRHDLESCRQECEVLRERLALSEENAEWKNKCSMEKALEIDQLRNELKTSQVKSKKCQDIIQSKFEMVSQEHHRACDEMEKLQKELSVLNKEREELSVKIREMNKGSDFSNEFQDLKNQLLVMTKERDRLLSENEEQERHMIKLESLNKNYNDMLLKAKVDVEELNRSFSSMESKMLNDKVNNSKENAKVRMRLRMTQAKLDSFRGRYKEAIEEMGFMNRKFEEASTKLKEQLVSRGIEVLHLTKLLAEAK</sequence>
<comment type="caution">
    <text evidence="5">Lacks conserved residue(s) required for the propagation of feature annotation.</text>
</comment>
<dbReference type="SMART" id="SM00129">
    <property type="entry name" value="KISc"/>
    <property type="match status" value="1"/>
</dbReference>
<accession>A0A835DK55</accession>
<evidence type="ECO:0000256" key="5">
    <source>
        <dbReference type="PROSITE-ProRule" id="PRU00283"/>
    </source>
</evidence>
<dbReference type="Proteomes" id="UP000655225">
    <property type="component" value="Unassembled WGS sequence"/>
</dbReference>
<dbReference type="PROSITE" id="PS00411">
    <property type="entry name" value="KINESIN_MOTOR_1"/>
    <property type="match status" value="1"/>
</dbReference>
<name>A0A835DK55_TETSI</name>
<dbReference type="GO" id="GO:0005524">
    <property type="term" value="F:ATP binding"/>
    <property type="evidence" value="ECO:0007669"/>
    <property type="project" value="UniProtKB-KW"/>
</dbReference>
<dbReference type="AlphaFoldDB" id="A0A835DK55"/>
<feature type="region of interest" description="Disordered" evidence="7">
    <location>
        <begin position="345"/>
        <end position="368"/>
    </location>
</feature>
<feature type="coiled-coil region" evidence="6">
    <location>
        <begin position="809"/>
        <end position="871"/>
    </location>
</feature>
<evidence type="ECO:0000313" key="10">
    <source>
        <dbReference type="Proteomes" id="UP000655225"/>
    </source>
</evidence>
<gene>
    <name evidence="9" type="ORF">HHK36_011741</name>
</gene>
<keyword evidence="10" id="KW-1185">Reference proteome</keyword>